<protein>
    <submittedName>
        <fullName evidence="1">Uncharacterized protein</fullName>
    </submittedName>
</protein>
<gene>
    <name evidence="1" type="ORF">LCGC14_2600410</name>
</gene>
<comment type="caution">
    <text evidence="1">The sequence shown here is derived from an EMBL/GenBank/DDBJ whole genome shotgun (WGS) entry which is preliminary data.</text>
</comment>
<proteinExistence type="predicted"/>
<evidence type="ECO:0000313" key="1">
    <source>
        <dbReference type="EMBL" id="KKL06001.1"/>
    </source>
</evidence>
<reference evidence="1" key="1">
    <citation type="journal article" date="2015" name="Nature">
        <title>Complex archaea that bridge the gap between prokaryotes and eukaryotes.</title>
        <authorList>
            <person name="Spang A."/>
            <person name="Saw J.H."/>
            <person name="Jorgensen S.L."/>
            <person name="Zaremba-Niedzwiedzka K."/>
            <person name="Martijn J."/>
            <person name="Lind A.E."/>
            <person name="van Eijk R."/>
            <person name="Schleper C."/>
            <person name="Guy L."/>
            <person name="Ettema T.J."/>
        </authorList>
    </citation>
    <scope>NUCLEOTIDE SEQUENCE</scope>
</reference>
<name>A0A0F9CJV6_9ZZZZ</name>
<accession>A0A0F9CJV6</accession>
<organism evidence="1">
    <name type="scientific">marine sediment metagenome</name>
    <dbReference type="NCBI Taxonomy" id="412755"/>
    <lineage>
        <taxon>unclassified sequences</taxon>
        <taxon>metagenomes</taxon>
        <taxon>ecological metagenomes</taxon>
    </lineage>
</organism>
<dbReference type="EMBL" id="LAZR01043894">
    <property type="protein sequence ID" value="KKL06001.1"/>
    <property type="molecule type" value="Genomic_DNA"/>
</dbReference>
<sequence length="88" mass="10144">MNITSIFGEYLSKLTERKPMVCKGMIRLAVLDKHPAKTPDQLRYTELKEIFDTTLKTRLENVSIPNSEQISREIISYLVKNQSLLTMA</sequence>
<dbReference type="AlphaFoldDB" id="A0A0F9CJV6"/>